<dbReference type="Proteomes" id="UP001469553">
    <property type="component" value="Unassembled WGS sequence"/>
</dbReference>
<reference evidence="2 3" key="1">
    <citation type="submission" date="2021-06" db="EMBL/GenBank/DDBJ databases">
        <authorList>
            <person name="Palmer J.M."/>
        </authorList>
    </citation>
    <scope>NUCLEOTIDE SEQUENCE [LARGE SCALE GENOMIC DNA]</scope>
    <source>
        <strain evidence="2 3">AS_MEX2019</strain>
        <tissue evidence="2">Muscle</tissue>
    </source>
</reference>
<proteinExistence type="predicted"/>
<gene>
    <name evidence="2" type="ORF">AMECASPLE_032856</name>
</gene>
<protein>
    <submittedName>
        <fullName evidence="2">Uncharacterized protein</fullName>
    </submittedName>
</protein>
<feature type="non-terminal residue" evidence="2">
    <location>
        <position position="58"/>
    </location>
</feature>
<evidence type="ECO:0000256" key="1">
    <source>
        <dbReference type="SAM" id="MobiDB-lite"/>
    </source>
</evidence>
<evidence type="ECO:0000313" key="2">
    <source>
        <dbReference type="EMBL" id="MEQ2301133.1"/>
    </source>
</evidence>
<name>A0ABV0Z4K5_9TELE</name>
<organism evidence="2 3">
    <name type="scientific">Ameca splendens</name>
    <dbReference type="NCBI Taxonomy" id="208324"/>
    <lineage>
        <taxon>Eukaryota</taxon>
        <taxon>Metazoa</taxon>
        <taxon>Chordata</taxon>
        <taxon>Craniata</taxon>
        <taxon>Vertebrata</taxon>
        <taxon>Euteleostomi</taxon>
        <taxon>Actinopterygii</taxon>
        <taxon>Neopterygii</taxon>
        <taxon>Teleostei</taxon>
        <taxon>Neoteleostei</taxon>
        <taxon>Acanthomorphata</taxon>
        <taxon>Ovalentaria</taxon>
        <taxon>Atherinomorphae</taxon>
        <taxon>Cyprinodontiformes</taxon>
        <taxon>Goodeidae</taxon>
        <taxon>Ameca</taxon>
    </lineage>
</organism>
<feature type="non-terminal residue" evidence="2">
    <location>
        <position position="1"/>
    </location>
</feature>
<feature type="compositionally biased region" description="Polar residues" evidence="1">
    <location>
        <begin position="9"/>
        <end position="39"/>
    </location>
</feature>
<comment type="caution">
    <text evidence="2">The sequence shown here is derived from an EMBL/GenBank/DDBJ whole genome shotgun (WGS) entry which is preliminary data.</text>
</comment>
<evidence type="ECO:0000313" key="3">
    <source>
        <dbReference type="Proteomes" id="UP001469553"/>
    </source>
</evidence>
<dbReference type="EMBL" id="JAHRIP010051363">
    <property type="protein sequence ID" value="MEQ2301133.1"/>
    <property type="molecule type" value="Genomic_DNA"/>
</dbReference>
<feature type="region of interest" description="Disordered" evidence="1">
    <location>
        <begin position="1"/>
        <end position="58"/>
    </location>
</feature>
<sequence>ENVGGKGSEINNKHTGQKSEINTASCELSRESNILQQHPSTPPPTHSGDINVDENKEK</sequence>
<keyword evidence="3" id="KW-1185">Reference proteome</keyword>
<accession>A0ABV0Z4K5</accession>